<feature type="domain" description="4Fe-4S ferredoxin-type" evidence="5">
    <location>
        <begin position="6"/>
        <end position="35"/>
    </location>
</feature>
<dbReference type="Pfam" id="PF12838">
    <property type="entry name" value="Fer4_7"/>
    <property type="match status" value="1"/>
</dbReference>
<keyword evidence="3" id="KW-0408">Iron</keyword>
<evidence type="ECO:0000313" key="7">
    <source>
        <dbReference type="Proteomes" id="UP000184440"/>
    </source>
</evidence>
<dbReference type="RefSeq" id="WP_073256011.1">
    <property type="nucleotide sequence ID" value="NZ_FRCS01000003.1"/>
</dbReference>
<dbReference type="EMBL" id="FRCS01000003">
    <property type="protein sequence ID" value="SHN15503.1"/>
    <property type="molecule type" value="Genomic_DNA"/>
</dbReference>
<dbReference type="PANTHER" id="PTHR43687:SF1">
    <property type="entry name" value="FERREDOXIN III"/>
    <property type="match status" value="1"/>
</dbReference>
<keyword evidence="4" id="KW-0411">Iron-sulfur</keyword>
<sequence length="203" mass="22008">MKLVKQAIEVIEDNCTGCYRCERACPTAAITMVGPRREALAVVDNDSCISCFRCIDVCPDDAMLAVERDEPRKVGTSARSVDPTELNALCEKAGLDPGQMGCLCSSTKIREMAAAVLRGASTFEELALATGAASGCLLYCGVPMQRVLRAHLGDRLDESGSKVRRYDSTQVLLEIDEAAADAYPLFALRREQAAARAKQEEKR</sequence>
<dbReference type="PROSITE" id="PS51379">
    <property type="entry name" value="4FE4S_FER_2"/>
    <property type="match status" value="2"/>
</dbReference>
<dbReference type="InterPro" id="IPR050572">
    <property type="entry name" value="Fe-S_Ferredoxin"/>
</dbReference>
<dbReference type="STRING" id="134849.SAMN05443668_103282"/>
<dbReference type="Proteomes" id="UP000184440">
    <property type="component" value="Unassembled WGS sequence"/>
</dbReference>
<dbReference type="GO" id="GO:0051539">
    <property type="term" value="F:4 iron, 4 sulfur cluster binding"/>
    <property type="evidence" value="ECO:0007669"/>
    <property type="project" value="UniProtKB-KW"/>
</dbReference>
<organism evidence="6 7">
    <name type="scientific">Cryptosporangium aurantiacum</name>
    <dbReference type="NCBI Taxonomy" id="134849"/>
    <lineage>
        <taxon>Bacteria</taxon>
        <taxon>Bacillati</taxon>
        <taxon>Actinomycetota</taxon>
        <taxon>Actinomycetes</taxon>
        <taxon>Cryptosporangiales</taxon>
        <taxon>Cryptosporangiaceae</taxon>
        <taxon>Cryptosporangium</taxon>
    </lineage>
</organism>
<reference evidence="6 7" key="1">
    <citation type="submission" date="2016-11" db="EMBL/GenBank/DDBJ databases">
        <authorList>
            <person name="Jaros S."/>
            <person name="Januszkiewicz K."/>
            <person name="Wedrychowicz H."/>
        </authorList>
    </citation>
    <scope>NUCLEOTIDE SEQUENCE [LARGE SCALE GENOMIC DNA]</scope>
    <source>
        <strain evidence="6 7">DSM 46144</strain>
    </source>
</reference>
<evidence type="ECO:0000313" key="6">
    <source>
        <dbReference type="EMBL" id="SHN15503.1"/>
    </source>
</evidence>
<dbReference type="AlphaFoldDB" id="A0A1M7PET4"/>
<accession>A0A1M7PET4</accession>
<evidence type="ECO:0000259" key="5">
    <source>
        <dbReference type="PROSITE" id="PS51379"/>
    </source>
</evidence>
<protein>
    <submittedName>
        <fullName evidence="6">4Fe-4S dicluster domain-containing protein</fullName>
    </submittedName>
</protein>
<dbReference type="OrthoDB" id="9770306at2"/>
<proteinExistence type="predicted"/>
<evidence type="ECO:0000256" key="2">
    <source>
        <dbReference type="ARBA" id="ARBA00022723"/>
    </source>
</evidence>
<name>A0A1M7PET4_9ACTN</name>
<dbReference type="PANTHER" id="PTHR43687">
    <property type="entry name" value="ADENYLYLSULFATE REDUCTASE, BETA SUBUNIT"/>
    <property type="match status" value="1"/>
</dbReference>
<evidence type="ECO:0000256" key="4">
    <source>
        <dbReference type="ARBA" id="ARBA00023014"/>
    </source>
</evidence>
<gene>
    <name evidence="6" type="ORF">SAMN05443668_103282</name>
</gene>
<keyword evidence="1" id="KW-0004">4Fe-4S</keyword>
<dbReference type="Gene3D" id="3.30.70.20">
    <property type="match status" value="2"/>
</dbReference>
<keyword evidence="7" id="KW-1185">Reference proteome</keyword>
<feature type="domain" description="4Fe-4S ferredoxin-type" evidence="5">
    <location>
        <begin position="39"/>
        <end position="69"/>
    </location>
</feature>
<dbReference type="SUPFAM" id="SSF54862">
    <property type="entry name" value="4Fe-4S ferredoxins"/>
    <property type="match status" value="1"/>
</dbReference>
<dbReference type="InterPro" id="IPR017896">
    <property type="entry name" value="4Fe4S_Fe-S-bd"/>
</dbReference>
<evidence type="ECO:0000256" key="1">
    <source>
        <dbReference type="ARBA" id="ARBA00022485"/>
    </source>
</evidence>
<dbReference type="GO" id="GO:0046872">
    <property type="term" value="F:metal ion binding"/>
    <property type="evidence" value="ECO:0007669"/>
    <property type="project" value="UniProtKB-KW"/>
</dbReference>
<keyword evidence="2" id="KW-0479">Metal-binding</keyword>
<dbReference type="InterPro" id="IPR017900">
    <property type="entry name" value="4Fe4S_Fe_S_CS"/>
</dbReference>
<evidence type="ECO:0000256" key="3">
    <source>
        <dbReference type="ARBA" id="ARBA00023004"/>
    </source>
</evidence>
<dbReference type="PROSITE" id="PS00198">
    <property type="entry name" value="4FE4S_FER_1"/>
    <property type="match status" value="2"/>
</dbReference>